<dbReference type="Pfam" id="PF01261">
    <property type="entry name" value="AP_endonuc_2"/>
    <property type="match status" value="1"/>
</dbReference>
<dbReference type="GO" id="GO:0003677">
    <property type="term" value="F:DNA binding"/>
    <property type="evidence" value="ECO:0007669"/>
    <property type="project" value="InterPro"/>
</dbReference>
<dbReference type="PROSITE" id="PS00730">
    <property type="entry name" value="AP_NUCLEASE_F2_2"/>
    <property type="match status" value="1"/>
</dbReference>
<keyword evidence="7" id="KW-0255">Endonuclease</keyword>
<dbReference type="Gene3D" id="3.20.20.150">
    <property type="entry name" value="Divalent-metal-dependent TIM barrel enzymes"/>
    <property type="match status" value="1"/>
</dbReference>
<dbReference type="FunFam" id="3.20.20.150:FF:000001">
    <property type="entry name" value="Probable endonuclease 4"/>
    <property type="match status" value="1"/>
</dbReference>
<comment type="function">
    <text evidence="7">Endonuclease IV plays a role in DNA repair. It cleaves phosphodiester bonds at apurinic or apyrimidinic (AP) sites, generating a 3'-hydroxyl group and a 5'-terminal sugar phosphate.</text>
</comment>
<dbReference type="GO" id="GO:0008270">
    <property type="term" value="F:zinc ion binding"/>
    <property type="evidence" value="ECO:0007669"/>
    <property type="project" value="UniProtKB-UniRule"/>
</dbReference>
<reference evidence="10" key="1">
    <citation type="submission" date="2018-06" db="EMBL/GenBank/DDBJ databases">
        <title>Complete genome sequences of Mycoplasma anatis, M. anseris and M. cloacale type strains.</title>
        <authorList>
            <person name="Grozner D."/>
            <person name="Forro B."/>
            <person name="Sulyok K.M."/>
            <person name="Marton S."/>
            <person name="Kreizinger Z."/>
            <person name="Banyai K."/>
            <person name="Gyuranecz M."/>
        </authorList>
    </citation>
    <scope>NUCLEOTIDE SEQUENCE [LARGE SCALE GENOMIC DNA]</scope>
    <source>
        <strain evidence="10">ATCC 49234</strain>
    </source>
</reference>
<proteinExistence type="inferred from homology"/>
<feature type="binding site" evidence="7">
    <location>
        <position position="226"/>
    </location>
    <ligand>
        <name>Zn(2+)</name>
        <dbReference type="ChEBI" id="CHEBI:29105"/>
        <label>3</label>
    </ligand>
</feature>
<feature type="binding site" evidence="7">
    <location>
        <position position="224"/>
    </location>
    <ligand>
        <name>Zn(2+)</name>
        <dbReference type="ChEBI" id="CHEBI:29105"/>
        <label>3</label>
    </ligand>
</feature>
<dbReference type="GO" id="GO:0008833">
    <property type="term" value="F:deoxyribonuclease IV (phage-T4-induced) activity"/>
    <property type="evidence" value="ECO:0007669"/>
    <property type="project" value="UniProtKB-UniRule"/>
</dbReference>
<evidence type="ECO:0000313" key="9">
    <source>
        <dbReference type="EMBL" id="AWX69203.1"/>
    </source>
</evidence>
<dbReference type="SUPFAM" id="SSF51658">
    <property type="entry name" value="Xylose isomerase-like"/>
    <property type="match status" value="1"/>
</dbReference>
<sequence>MIKLGSHVSFKSPNYLVGAIEESLNNNANCAMIYLGPPQNTIRADVSKYQYEEYKLKYQSKIKEEDIVVHAPYIINAASVIKHKFAEDFLIKEIQRMNYINAKWLVLHPGSATQFERKESLDVLIHTLKNVIAKTKDVVICLETMAGKGSEVCKTFEEIQYVLKGLNYHPRVAICLDTCHIWDGGYDITKYEEFKTYLKTNDLLKHVKVIHLNDSLNVLNSHKDRHANIGKGYIGKNALQKFVFDKDFDNIPIILETPYINNQSPYKEEIALLLNKEEEKLF</sequence>
<keyword evidence="6 7" id="KW-0234">DNA repair</keyword>
<evidence type="ECO:0000256" key="2">
    <source>
        <dbReference type="ARBA" id="ARBA00022723"/>
    </source>
</evidence>
<gene>
    <name evidence="7" type="primary">nfo</name>
    <name evidence="9" type="ORF">DP065_00285</name>
</gene>
<feature type="binding site" evidence="7">
    <location>
        <position position="108"/>
    </location>
    <ligand>
        <name>Zn(2+)</name>
        <dbReference type="ChEBI" id="CHEBI:29105"/>
        <label>1</label>
    </ligand>
</feature>
<evidence type="ECO:0000259" key="8">
    <source>
        <dbReference type="Pfam" id="PF01261"/>
    </source>
</evidence>
<evidence type="ECO:0000256" key="1">
    <source>
        <dbReference type="ARBA" id="ARBA00005340"/>
    </source>
</evidence>
<dbReference type="NCBIfam" id="NF002196">
    <property type="entry name" value="PRK01060.1-1"/>
    <property type="match status" value="1"/>
</dbReference>
<keyword evidence="3 7" id="KW-0227">DNA damage</keyword>
<evidence type="ECO:0000256" key="5">
    <source>
        <dbReference type="ARBA" id="ARBA00022833"/>
    </source>
</evidence>
<dbReference type="PROSITE" id="PS51432">
    <property type="entry name" value="AP_NUCLEASE_F2_4"/>
    <property type="match status" value="1"/>
</dbReference>
<dbReference type="InterPro" id="IPR013022">
    <property type="entry name" value="Xyl_isomerase-like_TIM-brl"/>
</dbReference>
<feature type="binding site" evidence="7">
    <location>
        <position position="143"/>
    </location>
    <ligand>
        <name>Zn(2+)</name>
        <dbReference type="ChEBI" id="CHEBI:29105"/>
        <label>1</label>
    </ligand>
</feature>
<dbReference type="InterPro" id="IPR018246">
    <property type="entry name" value="AP_endonuc_F2_Zn_BS"/>
</dbReference>
<dbReference type="Proteomes" id="UP000250218">
    <property type="component" value="Chromosome"/>
</dbReference>
<dbReference type="SMART" id="SM00518">
    <property type="entry name" value="AP2Ec"/>
    <property type="match status" value="1"/>
</dbReference>
<dbReference type="GO" id="GO:0008081">
    <property type="term" value="F:phosphoric diester hydrolase activity"/>
    <property type="evidence" value="ECO:0007669"/>
    <property type="project" value="TreeGrafter"/>
</dbReference>
<evidence type="ECO:0000256" key="6">
    <source>
        <dbReference type="ARBA" id="ARBA00023204"/>
    </source>
</evidence>
<feature type="binding site" evidence="7">
    <location>
        <position position="211"/>
    </location>
    <ligand>
        <name>Zn(2+)</name>
        <dbReference type="ChEBI" id="CHEBI:29105"/>
        <label>2</label>
    </ligand>
</feature>
<keyword evidence="10" id="KW-1185">Reference proteome</keyword>
<keyword evidence="7" id="KW-0540">Nuclease</keyword>
<keyword evidence="4 7" id="KW-0378">Hydrolase</keyword>
<keyword evidence="5 7" id="KW-0862">Zinc</keyword>
<feature type="binding site" evidence="7">
    <location>
        <position position="143"/>
    </location>
    <ligand>
        <name>Zn(2+)</name>
        <dbReference type="ChEBI" id="CHEBI:29105"/>
        <label>2</label>
    </ligand>
</feature>
<dbReference type="GO" id="GO:0003906">
    <property type="term" value="F:DNA-(apurinic or apyrimidinic site) endonuclease activity"/>
    <property type="evidence" value="ECO:0007669"/>
    <property type="project" value="TreeGrafter"/>
</dbReference>
<dbReference type="RefSeq" id="WP_033178859.1">
    <property type="nucleotide sequence ID" value="NZ_CP030140.1"/>
</dbReference>
<evidence type="ECO:0000313" key="10">
    <source>
        <dbReference type="Proteomes" id="UP000250218"/>
    </source>
</evidence>
<dbReference type="GO" id="GO:0006284">
    <property type="term" value="P:base-excision repair"/>
    <property type="evidence" value="ECO:0007669"/>
    <property type="project" value="TreeGrafter"/>
</dbReference>
<comment type="cofactor">
    <cofactor evidence="7">
        <name>Zn(2+)</name>
        <dbReference type="ChEBI" id="CHEBI:29105"/>
    </cofactor>
    <text evidence="7">Binds 3 Zn(2+) ions.</text>
</comment>
<feature type="binding site" evidence="7">
    <location>
        <position position="256"/>
    </location>
    <ligand>
        <name>Zn(2+)</name>
        <dbReference type="ChEBI" id="CHEBI:29105"/>
        <label>2</label>
    </ligand>
</feature>
<dbReference type="PROSITE" id="PS00729">
    <property type="entry name" value="AP_NUCLEASE_F2_1"/>
    <property type="match status" value="1"/>
</dbReference>
<name>A0A2Z4NCC2_9BACT</name>
<comment type="catalytic activity">
    <reaction evidence="7">
        <text>Endonucleolytic cleavage to 5'-phosphooligonucleotide end-products.</text>
        <dbReference type="EC" id="3.1.21.2"/>
    </reaction>
</comment>
<evidence type="ECO:0000256" key="4">
    <source>
        <dbReference type="ARBA" id="ARBA00022801"/>
    </source>
</evidence>
<feature type="binding site" evidence="7">
    <location>
        <position position="180"/>
    </location>
    <ligand>
        <name>Zn(2+)</name>
        <dbReference type="ChEBI" id="CHEBI:29105"/>
        <label>3</label>
    </ligand>
</feature>
<dbReference type="PROSITE" id="PS00731">
    <property type="entry name" value="AP_NUCLEASE_F2_3"/>
    <property type="match status" value="1"/>
</dbReference>
<dbReference type="InterPro" id="IPR001719">
    <property type="entry name" value="AP_endonuc_2"/>
</dbReference>
<dbReference type="AlphaFoldDB" id="A0A2Z4NCC2"/>
<dbReference type="KEGG" id="mane:DP065_00285"/>
<feature type="binding site" evidence="7">
    <location>
        <position position="70"/>
    </location>
    <ligand>
        <name>Zn(2+)</name>
        <dbReference type="ChEBI" id="CHEBI:29105"/>
        <label>1</label>
    </ligand>
</feature>
<accession>A0A2Z4NCC2</accession>
<evidence type="ECO:0000256" key="3">
    <source>
        <dbReference type="ARBA" id="ARBA00022763"/>
    </source>
</evidence>
<dbReference type="NCBIfam" id="TIGR00587">
    <property type="entry name" value="nfo"/>
    <property type="match status" value="1"/>
</dbReference>
<evidence type="ECO:0000256" key="7">
    <source>
        <dbReference type="HAMAP-Rule" id="MF_00152"/>
    </source>
</evidence>
<dbReference type="EMBL" id="CP030140">
    <property type="protein sequence ID" value="AWX69203.1"/>
    <property type="molecule type" value="Genomic_DNA"/>
</dbReference>
<protein>
    <recommendedName>
        <fullName evidence="7">Probable endonuclease 4</fullName>
        <ecNumber evidence="7">3.1.21.2</ecNumber>
    </recommendedName>
    <alternativeName>
        <fullName evidence="7">Endodeoxyribonuclease IV</fullName>
    </alternativeName>
    <alternativeName>
        <fullName evidence="7">Endonuclease IV</fullName>
    </alternativeName>
</protein>
<dbReference type="CDD" id="cd00019">
    <property type="entry name" value="AP2Ec"/>
    <property type="match status" value="1"/>
</dbReference>
<feature type="domain" description="Xylose isomerase-like TIM barrel" evidence="8">
    <location>
        <begin position="32"/>
        <end position="273"/>
    </location>
</feature>
<keyword evidence="2 7" id="KW-0479">Metal-binding</keyword>
<dbReference type="InterPro" id="IPR036237">
    <property type="entry name" value="Xyl_isomerase-like_sf"/>
</dbReference>
<dbReference type="EC" id="3.1.21.2" evidence="7"/>
<dbReference type="PANTHER" id="PTHR21445">
    <property type="entry name" value="ENDONUCLEASE IV ENDODEOXYRIBONUCLEASE IV"/>
    <property type="match status" value="1"/>
</dbReference>
<dbReference type="PANTHER" id="PTHR21445:SF0">
    <property type="entry name" value="APURINIC-APYRIMIDINIC ENDONUCLEASE"/>
    <property type="match status" value="1"/>
</dbReference>
<dbReference type="HAMAP" id="MF_00152">
    <property type="entry name" value="Nfo"/>
    <property type="match status" value="1"/>
</dbReference>
<comment type="similarity">
    <text evidence="1 7">Belongs to the AP endonuclease 2 family.</text>
</comment>
<organism evidence="9 10">
    <name type="scientific">[Mycoplasma] anseris</name>
    <dbReference type="NCBI Taxonomy" id="92400"/>
    <lineage>
        <taxon>Bacteria</taxon>
        <taxon>Bacillati</taxon>
        <taxon>Mycoplasmatota</taxon>
        <taxon>Mycoplasmoidales</taxon>
        <taxon>Metamycoplasmataceae</taxon>
        <taxon>Metamycoplasma</taxon>
    </lineage>
</organism>
<feature type="binding site" evidence="7">
    <location>
        <position position="177"/>
    </location>
    <ligand>
        <name>Zn(2+)</name>
        <dbReference type="ChEBI" id="CHEBI:29105"/>
        <label>2</label>
    </ligand>
</feature>